<dbReference type="EMBL" id="MZXW01000045">
    <property type="protein sequence ID" value="RXT38003.1"/>
    <property type="molecule type" value="Genomic_DNA"/>
</dbReference>
<name>A0A4Q1USE1_9BRAD</name>
<protein>
    <recommendedName>
        <fullName evidence="2">CBS domain-containing protein</fullName>
    </recommendedName>
</protein>
<proteinExistence type="predicted"/>
<gene>
    <name evidence="3" type="ORF">B5V03_31265</name>
</gene>
<organism evidence="3 4">
    <name type="scientific">Bradyrhizobium betae</name>
    <dbReference type="NCBI Taxonomy" id="244734"/>
    <lineage>
        <taxon>Bacteria</taxon>
        <taxon>Pseudomonadati</taxon>
        <taxon>Pseudomonadota</taxon>
        <taxon>Alphaproteobacteria</taxon>
        <taxon>Hyphomicrobiales</taxon>
        <taxon>Nitrobacteraceae</taxon>
        <taxon>Bradyrhizobium</taxon>
    </lineage>
</organism>
<keyword evidence="1" id="KW-0129">CBS domain</keyword>
<evidence type="ECO:0000313" key="3">
    <source>
        <dbReference type="EMBL" id="RXT38003.1"/>
    </source>
</evidence>
<evidence type="ECO:0000259" key="2">
    <source>
        <dbReference type="PROSITE" id="PS51371"/>
    </source>
</evidence>
<feature type="domain" description="CBS" evidence="2">
    <location>
        <begin position="1"/>
        <end position="53"/>
    </location>
</feature>
<dbReference type="SUPFAM" id="SSF54631">
    <property type="entry name" value="CBS-domain pair"/>
    <property type="match status" value="1"/>
</dbReference>
<accession>A0A4Q1USE1</accession>
<sequence>MIAISNDAPLNKAITLMLQYDFSQLPVMQGERDVKGVITWKSIGLKLAMGQKCVSVGDCREEIRIIDSNRTLFEAIPTIVEFGYTLVRNQQDRRITGIITASDLSLQFQSLSEPFLLLREIELHIRRILGKKVTESDFQILEGAAPSNRKVSQIEELTLGQYIRLFQHPDIWTKLALSIDATEFVQLLDQVREIRNEVMHFDRDPMTKDQLDTLKRATRFMQHLYEFIPSH</sequence>
<dbReference type="Gene3D" id="3.10.580.10">
    <property type="entry name" value="CBS-domain"/>
    <property type="match status" value="1"/>
</dbReference>
<dbReference type="AlphaFoldDB" id="A0A4Q1USE1"/>
<dbReference type="InterPro" id="IPR046342">
    <property type="entry name" value="CBS_dom_sf"/>
</dbReference>
<evidence type="ECO:0000313" key="4">
    <source>
        <dbReference type="Proteomes" id="UP000290819"/>
    </source>
</evidence>
<dbReference type="Proteomes" id="UP000290819">
    <property type="component" value="Unassembled WGS sequence"/>
</dbReference>
<reference evidence="3 4" key="1">
    <citation type="submission" date="2017-03" db="EMBL/GenBank/DDBJ databases">
        <authorList>
            <person name="Safronova V.I."/>
            <person name="Sazanova A.L."/>
            <person name="Chirak E.R."/>
        </authorList>
    </citation>
    <scope>NUCLEOTIDE SEQUENCE [LARGE SCALE GENOMIC DNA]</scope>
    <source>
        <strain evidence="3 4">Opo-243</strain>
    </source>
</reference>
<comment type="caution">
    <text evidence="3">The sequence shown here is derived from an EMBL/GenBank/DDBJ whole genome shotgun (WGS) entry which is preliminary data.</text>
</comment>
<dbReference type="InterPro" id="IPR000644">
    <property type="entry name" value="CBS_dom"/>
</dbReference>
<evidence type="ECO:0000256" key="1">
    <source>
        <dbReference type="PROSITE-ProRule" id="PRU00703"/>
    </source>
</evidence>
<dbReference type="PROSITE" id="PS51371">
    <property type="entry name" value="CBS"/>
    <property type="match status" value="1"/>
</dbReference>
<keyword evidence="4" id="KW-1185">Reference proteome</keyword>
<dbReference type="Pfam" id="PF00571">
    <property type="entry name" value="CBS"/>
    <property type="match status" value="1"/>
</dbReference>